<name>A0A5B8UGN7_9BACT</name>
<dbReference type="Pfam" id="PF10990">
    <property type="entry name" value="DUF2809"/>
    <property type="match status" value="1"/>
</dbReference>
<keyword evidence="1" id="KW-0812">Transmembrane</keyword>
<dbReference type="AlphaFoldDB" id="A0A5B8UGN7"/>
<keyword evidence="1" id="KW-0472">Membrane</keyword>
<feature type="transmembrane region" description="Helical" evidence="1">
    <location>
        <begin position="6"/>
        <end position="26"/>
    </location>
</feature>
<feature type="transmembrane region" description="Helical" evidence="1">
    <location>
        <begin position="38"/>
        <end position="69"/>
    </location>
</feature>
<gene>
    <name evidence="2" type="ORF">FSB75_06495</name>
</gene>
<proteinExistence type="predicted"/>
<evidence type="ECO:0000256" key="1">
    <source>
        <dbReference type="SAM" id="Phobius"/>
    </source>
</evidence>
<dbReference type="EMBL" id="CP042433">
    <property type="protein sequence ID" value="QEC55562.1"/>
    <property type="molecule type" value="Genomic_DNA"/>
</dbReference>
<dbReference type="OrthoDB" id="5360192at2"/>
<sequence length="126" mass="14438">MLTFRPGYFLLTFLLFVVEVSIALFAHDRFVRPYAGDFLVVILLYCFGKSFLKIPALPLAMTVLLFAYAIETAQYFHLVNRLGFQNHNIIRIILGSSFEWGDMLAYTLGIVFVLLVEQKLLSNLQP</sequence>
<accession>A0A5B8UGN7</accession>
<organism evidence="2 3">
    <name type="scientific">Flavisolibacter ginsenosidimutans</name>
    <dbReference type="NCBI Taxonomy" id="661481"/>
    <lineage>
        <taxon>Bacteria</taxon>
        <taxon>Pseudomonadati</taxon>
        <taxon>Bacteroidota</taxon>
        <taxon>Chitinophagia</taxon>
        <taxon>Chitinophagales</taxon>
        <taxon>Chitinophagaceae</taxon>
        <taxon>Flavisolibacter</taxon>
    </lineage>
</organism>
<dbReference type="Proteomes" id="UP000321204">
    <property type="component" value="Chromosome"/>
</dbReference>
<dbReference type="KEGG" id="fgg:FSB75_06495"/>
<reference evidence="2 3" key="1">
    <citation type="journal article" date="2015" name="Int. J. Syst. Evol. Microbiol.">
        <title>Flavisolibacter ginsenosidimutans sp. nov., with ginsenoside-converting activity isolated from soil used for cultivating ginseng.</title>
        <authorList>
            <person name="Zhao Y."/>
            <person name="Liu Q."/>
            <person name="Kang M.S."/>
            <person name="Jin F."/>
            <person name="Yu H."/>
            <person name="Im W.T."/>
        </authorList>
    </citation>
    <scope>NUCLEOTIDE SEQUENCE [LARGE SCALE GENOMIC DNA]</scope>
    <source>
        <strain evidence="2 3">Gsoil 636</strain>
    </source>
</reference>
<evidence type="ECO:0000313" key="3">
    <source>
        <dbReference type="Proteomes" id="UP000321204"/>
    </source>
</evidence>
<evidence type="ECO:0000313" key="2">
    <source>
        <dbReference type="EMBL" id="QEC55562.1"/>
    </source>
</evidence>
<dbReference type="InterPro" id="IPR021257">
    <property type="entry name" value="DUF2809"/>
</dbReference>
<protein>
    <submittedName>
        <fullName evidence="2">DUF2809 domain-containing protein</fullName>
    </submittedName>
</protein>
<keyword evidence="3" id="KW-1185">Reference proteome</keyword>
<keyword evidence="1" id="KW-1133">Transmembrane helix</keyword>
<feature type="transmembrane region" description="Helical" evidence="1">
    <location>
        <begin position="89"/>
        <end position="116"/>
    </location>
</feature>
<dbReference type="RefSeq" id="WP_146784500.1">
    <property type="nucleotide sequence ID" value="NZ_BAABIO010000002.1"/>
</dbReference>